<organism evidence="1 2">
    <name type="scientific">Coniosporium tulheliwenetii</name>
    <dbReference type="NCBI Taxonomy" id="3383036"/>
    <lineage>
        <taxon>Eukaryota</taxon>
        <taxon>Fungi</taxon>
        <taxon>Dikarya</taxon>
        <taxon>Ascomycota</taxon>
        <taxon>Pezizomycotina</taxon>
        <taxon>Dothideomycetes</taxon>
        <taxon>Dothideomycetes incertae sedis</taxon>
        <taxon>Coniosporium</taxon>
    </lineage>
</organism>
<protein>
    <submittedName>
        <fullName evidence="1">Uncharacterized protein</fullName>
    </submittedName>
</protein>
<accession>A0ACC2ZM74</accession>
<evidence type="ECO:0000313" key="2">
    <source>
        <dbReference type="Proteomes" id="UP001172680"/>
    </source>
</evidence>
<keyword evidence="2" id="KW-1185">Reference proteome</keyword>
<proteinExistence type="predicted"/>
<reference evidence="1" key="1">
    <citation type="submission" date="2022-10" db="EMBL/GenBank/DDBJ databases">
        <title>Culturing micro-colonial fungi from biological soil crusts in the Mojave desert and describing Neophaeococcomyces mojavensis, and introducing the new genera and species Taxawa tesnikishii.</title>
        <authorList>
            <person name="Kurbessoian T."/>
            <person name="Stajich J.E."/>
        </authorList>
    </citation>
    <scope>NUCLEOTIDE SEQUENCE</scope>
    <source>
        <strain evidence="1">JES_115</strain>
    </source>
</reference>
<dbReference type="EMBL" id="JAPDRP010000002">
    <property type="protein sequence ID" value="KAJ9648690.1"/>
    <property type="molecule type" value="Genomic_DNA"/>
</dbReference>
<sequence>MPPAGAVPRDQPDPVNGIRILSRSNYRYYLRITRILEGSTSEDSFGLGLQMWLFNATDNSWINQGDYSATMIWTPAPQNYLSSSDYLEGDVQADGSHHPMESGTGQNWQTVLQTLGWDVSVIESQKDIAAPDGFEFSNVELHRMMLEHRNEDKLDLEWRYHILVVQFLVSTSRGLMYDIAATDSNNVPREGVAISSHWKFPTHGSPDWGHVKGERFSNAKAAYFRTAVHELGHAMGLYHDQSDLGFMSTSDVIAGAATAANPFPDNIKWAYAERGLRCLRHYPDNFVRPGGVRFGGASENDPQITPRDAEIQVPGLRLEVKQFRAEVPLGAPVRITVKLTNDGERAVRVPKDVSLKSGFVCGTVKTAFGKLRTFSPLLGCIDDHPMGALFPEAGICEISGSTTVLITPPQSDTHAAAAHRILTTPDAHLVLVLGGDHLVEGIAAVQGALGDRTLRPHFAAIEAKRLAKPTMKCGVDIGKAASLIEDEDVLLCSREVMKLAKLFKAASENGGNEDKENSKGVQKILGMHSMY</sequence>
<comment type="caution">
    <text evidence="1">The sequence shown here is derived from an EMBL/GenBank/DDBJ whole genome shotgun (WGS) entry which is preliminary data.</text>
</comment>
<dbReference type="Proteomes" id="UP001172680">
    <property type="component" value="Unassembled WGS sequence"/>
</dbReference>
<gene>
    <name evidence="1" type="ORF">H2199_000603</name>
</gene>
<name>A0ACC2ZM74_9PEZI</name>
<evidence type="ECO:0000313" key="1">
    <source>
        <dbReference type="EMBL" id="KAJ9648690.1"/>
    </source>
</evidence>